<keyword evidence="1" id="KW-0479">Metal-binding</keyword>
<dbReference type="PANTHER" id="PTHR34448:SF1">
    <property type="entry name" value="BLL6088 PROTEIN"/>
    <property type="match status" value="1"/>
</dbReference>
<proteinExistence type="predicted"/>
<evidence type="ECO:0000256" key="1">
    <source>
        <dbReference type="ARBA" id="ARBA00022723"/>
    </source>
</evidence>
<evidence type="ECO:0000313" key="2">
    <source>
        <dbReference type="EMBL" id="CAB4785235.1"/>
    </source>
</evidence>
<dbReference type="Pfam" id="PF26233">
    <property type="entry name" value="NicX"/>
    <property type="match status" value="1"/>
</dbReference>
<sequence length="352" mass="38008">MISSPMVTNHLIDTAEKPGRLQDIMYSCNNVVRKCLDVQPGATVLIVTDTEVSPLVYHAMAASVHSAGGIPVISMMRPLPHANAEPPAAISAAMLESDITIALVSKSITHTRAREIATQDHKKRYMLIPAVTEDMLMRGASTADFDLVREISRALSKKLSAGKTVRLTCDNGSDLSISIEGRPFKAYYGECLKPGEVSLFPGGEVNTFPVEESVNGRVVFDSFMMGVGLLDQPITVNFEQGLATSITGGREADQLRRLLESTNSPDAFRFGEFAVGTNYKARTLGSAFEDKEVYGTVHIALGSGVAWPKYYKPKYHVPIHLDGVLSSPTVAVDGEVVVTKRRILVAATPPGM</sequence>
<reference evidence="2" key="1">
    <citation type="submission" date="2020-05" db="EMBL/GenBank/DDBJ databases">
        <authorList>
            <person name="Chiriac C."/>
            <person name="Salcher M."/>
            <person name="Ghai R."/>
            <person name="Kavagutti S V."/>
        </authorList>
    </citation>
    <scope>NUCLEOTIDE SEQUENCE</scope>
</reference>
<organism evidence="2">
    <name type="scientific">freshwater metagenome</name>
    <dbReference type="NCBI Taxonomy" id="449393"/>
    <lineage>
        <taxon>unclassified sequences</taxon>
        <taxon>metagenomes</taxon>
        <taxon>ecological metagenomes</taxon>
    </lineage>
</organism>
<dbReference type="GO" id="GO:0006508">
    <property type="term" value="P:proteolysis"/>
    <property type="evidence" value="ECO:0007669"/>
    <property type="project" value="InterPro"/>
</dbReference>
<dbReference type="PANTHER" id="PTHR34448">
    <property type="entry name" value="AMINOPEPTIDASE"/>
    <property type="match status" value="1"/>
</dbReference>
<dbReference type="AlphaFoldDB" id="A0A6J6WP00"/>
<dbReference type="GO" id="GO:0046872">
    <property type="term" value="F:metal ion binding"/>
    <property type="evidence" value="ECO:0007669"/>
    <property type="project" value="UniProtKB-KW"/>
</dbReference>
<dbReference type="GO" id="GO:0004177">
    <property type="term" value="F:aminopeptidase activity"/>
    <property type="evidence" value="ECO:0007669"/>
    <property type="project" value="InterPro"/>
</dbReference>
<dbReference type="InterPro" id="IPR052170">
    <property type="entry name" value="M29_Exopeptidase"/>
</dbReference>
<dbReference type="SUPFAM" id="SSF144052">
    <property type="entry name" value="Thermophilic metalloprotease-like"/>
    <property type="match status" value="1"/>
</dbReference>
<gene>
    <name evidence="2" type="ORF">UFOPK2992_00025</name>
</gene>
<protein>
    <submittedName>
        <fullName evidence="2">Unannotated protein</fullName>
    </submittedName>
</protein>
<accession>A0A6J6WP00</accession>
<dbReference type="EMBL" id="CAFAAI010000002">
    <property type="protein sequence ID" value="CAB4785235.1"/>
    <property type="molecule type" value="Genomic_DNA"/>
</dbReference>
<dbReference type="InterPro" id="IPR058739">
    <property type="entry name" value="NicX"/>
</dbReference>
<name>A0A6J6WP00_9ZZZZ</name>